<proteinExistence type="predicted"/>
<evidence type="ECO:0000313" key="1">
    <source>
        <dbReference type="EMBL" id="SBV96262.1"/>
    </source>
</evidence>
<dbReference type="EMBL" id="FLUQ01000001">
    <property type="protein sequence ID" value="SBV96262.1"/>
    <property type="molecule type" value="Genomic_DNA"/>
</dbReference>
<protein>
    <recommendedName>
        <fullName evidence="2">Alpha/beta hydrolase</fullName>
    </recommendedName>
</protein>
<sequence length="168" mass="18603">MKPLLVFSHGKDAPPWGRKISYLAPVAEEAGWTVASIDYTDLEDPDERVRRLCGTDLGPYSRLVLMGSSMGGYVSTLASSVLRPDGLFLMAPAFYLPGYANQSPKADARHISICSGWNDTVVPVDSSIRFARETKAGLHLFDSDHALWDVLPEIGLLLRYFLEKCLRD</sequence>
<dbReference type="AlphaFoldDB" id="A0A212JA09"/>
<dbReference type="SUPFAM" id="SSF53474">
    <property type="entry name" value="alpha/beta-Hydrolases"/>
    <property type="match status" value="1"/>
</dbReference>
<accession>A0A212JA09</accession>
<organism evidence="1">
    <name type="scientific">uncultured delta proteobacterium</name>
    <dbReference type="NCBI Taxonomy" id="34034"/>
    <lineage>
        <taxon>Bacteria</taxon>
        <taxon>Deltaproteobacteria</taxon>
        <taxon>environmental samples</taxon>
    </lineage>
</organism>
<dbReference type="Gene3D" id="3.40.50.1820">
    <property type="entry name" value="alpha/beta hydrolase"/>
    <property type="match status" value="1"/>
</dbReference>
<gene>
    <name evidence="1" type="ORF">KL86DPRO_11015</name>
</gene>
<reference evidence="1" key="1">
    <citation type="submission" date="2016-04" db="EMBL/GenBank/DDBJ databases">
        <authorList>
            <person name="Evans L.H."/>
            <person name="Alamgir A."/>
            <person name="Owens N."/>
            <person name="Weber N.D."/>
            <person name="Virtaneva K."/>
            <person name="Barbian K."/>
            <person name="Babar A."/>
            <person name="Rosenke K."/>
        </authorList>
    </citation>
    <scope>NUCLEOTIDE SEQUENCE</scope>
    <source>
        <strain evidence="1">86</strain>
    </source>
</reference>
<dbReference type="InterPro" id="IPR029058">
    <property type="entry name" value="AB_hydrolase_fold"/>
</dbReference>
<name>A0A212JA09_9DELT</name>
<evidence type="ECO:0008006" key="2">
    <source>
        <dbReference type="Google" id="ProtNLM"/>
    </source>
</evidence>